<evidence type="ECO:0000313" key="5">
    <source>
        <dbReference type="EMBL" id="MCZ0865985.1"/>
    </source>
</evidence>
<dbReference type="InterPro" id="IPR007428">
    <property type="entry name" value="MlaA"/>
</dbReference>
<dbReference type="Proteomes" id="UP001069090">
    <property type="component" value="Unassembled WGS sequence"/>
</dbReference>
<dbReference type="RefSeq" id="WP_258332138.1">
    <property type="nucleotide sequence ID" value="NZ_JAPTGG010000009.1"/>
</dbReference>
<comment type="similarity">
    <text evidence="1">Belongs to the MlaA family.</text>
</comment>
<feature type="region of interest" description="Disordered" evidence="3">
    <location>
        <begin position="225"/>
        <end position="244"/>
    </location>
</feature>
<feature type="signal peptide" evidence="4">
    <location>
        <begin position="1"/>
        <end position="19"/>
    </location>
</feature>
<dbReference type="Pfam" id="PF04333">
    <property type="entry name" value="MlaA"/>
    <property type="match status" value="1"/>
</dbReference>
<gene>
    <name evidence="5" type="ORF">O0V09_12295</name>
</gene>
<organism evidence="5 6">
    <name type="scientific">Dasania phycosphaerae</name>
    <dbReference type="NCBI Taxonomy" id="2950436"/>
    <lineage>
        <taxon>Bacteria</taxon>
        <taxon>Pseudomonadati</taxon>
        <taxon>Pseudomonadota</taxon>
        <taxon>Gammaproteobacteria</taxon>
        <taxon>Cellvibrionales</taxon>
        <taxon>Spongiibacteraceae</taxon>
        <taxon>Dasania</taxon>
    </lineage>
</organism>
<dbReference type="PANTHER" id="PTHR30035:SF3">
    <property type="entry name" value="INTERMEMBRANE PHOSPHOLIPID TRANSPORT SYSTEM LIPOPROTEIN MLAA"/>
    <property type="match status" value="1"/>
</dbReference>
<evidence type="ECO:0000313" key="6">
    <source>
        <dbReference type="Proteomes" id="UP001069090"/>
    </source>
</evidence>
<dbReference type="GO" id="GO:0016020">
    <property type="term" value="C:membrane"/>
    <property type="evidence" value="ECO:0007669"/>
    <property type="project" value="InterPro"/>
</dbReference>
<keyword evidence="5" id="KW-0449">Lipoprotein</keyword>
<dbReference type="EMBL" id="JAPTGG010000009">
    <property type="protein sequence ID" value="MCZ0865985.1"/>
    <property type="molecule type" value="Genomic_DNA"/>
</dbReference>
<feature type="compositionally biased region" description="Acidic residues" evidence="3">
    <location>
        <begin position="227"/>
        <end position="244"/>
    </location>
</feature>
<feature type="chain" id="PRO_5039915395" evidence="4">
    <location>
        <begin position="20"/>
        <end position="244"/>
    </location>
</feature>
<evidence type="ECO:0000256" key="3">
    <source>
        <dbReference type="SAM" id="MobiDB-lite"/>
    </source>
</evidence>
<evidence type="ECO:0000256" key="1">
    <source>
        <dbReference type="ARBA" id="ARBA00010634"/>
    </source>
</evidence>
<sequence length="244" mass="26768">MRGLIYSCLISFLTHYSLAANAQALDIENPRDPWEGLNRKVFVFNDNADHYVLAPVARGYRAVTPDPVETGIRNVFSNLLEITTIANDLLQLEFAQAGADTGRFLINSTVGLLGIFDVASKVGLEKHDQDFGLTLASWGLGSGPYVVLPLVGPSTLRDSAGIVVDSASSDYMNELEHVPTRNQVKALQIVNVRAGLLKAEELVSGDRYVFIRDAYLQRRDAAAGVEPQDDGFGDEDFESFDDWD</sequence>
<evidence type="ECO:0000256" key="2">
    <source>
        <dbReference type="ARBA" id="ARBA00022729"/>
    </source>
</evidence>
<name>A0A9J6RNU3_9GAMM</name>
<accession>A0A9J6RNU3</accession>
<dbReference type="AlphaFoldDB" id="A0A9J6RNU3"/>
<keyword evidence="6" id="KW-1185">Reference proteome</keyword>
<comment type="caution">
    <text evidence="5">The sequence shown here is derived from an EMBL/GenBank/DDBJ whole genome shotgun (WGS) entry which is preliminary data.</text>
</comment>
<dbReference type="PRINTS" id="PR01805">
    <property type="entry name" value="VACJLIPOPROT"/>
</dbReference>
<reference evidence="5 6" key="1">
    <citation type="submission" date="2022-12" db="EMBL/GenBank/DDBJ databases">
        <title>Dasania phycosphaerae sp. nov., isolated from particulate material of the south coast of Korea.</title>
        <authorList>
            <person name="Jiang Y."/>
        </authorList>
    </citation>
    <scope>NUCLEOTIDE SEQUENCE [LARGE SCALE GENOMIC DNA]</scope>
    <source>
        <strain evidence="5 6">GY-19</strain>
    </source>
</reference>
<evidence type="ECO:0000256" key="4">
    <source>
        <dbReference type="SAM" id="SignalP"/>
    </source>
</evidence>
<proteinExistence type="inferred from homology"/>
<dbReference type="PANTHER" id="PTHR30035">
    <property type="entry name" value="LIPOPROTEIN VACJ-RELATED"/>
    <property type="match status" value="1"/>
</dbReference>
<protein>
    <submittedName>
        <fullName evidence="5">VacJ family lipoprotein</fullName>
    </submittedName>
</protein>
<keyword evidence="2 4" id="KW-0732">Signal</keyword>
<dbReference type="GO" id="GO:0120010">
    <property type="term" value="P:intermembrane phospholipid transfer"/>
    <property type="evidence" value="ECO:0007669"/>
    <property type="project" value="TreeGrafter"/>
</dbReference>